<gene>
    <name evidence="2" type="ordered locus">Arcve_1890</name>
</gene>
<name>F2KRE9_ARCVS</name>
<feature type="domain" description="HTH hxlR-type" evidence="1">
    <location>
        <begin position="12"/>
        <end position="95"/>
    </location>
</feature>
<evidence type="ECO:0000313" key="3">
    <source>
        <dbReference type="Proteomes" id="UP000008136"/>
    </source>
</evidence>
<dbReference type="eggNOG" id="arCOG01057">
    <property type="taxonomic scope" value="Archaea"/>
</dbReference>
<dbReference type="HOGENOM" id="CLU_168707_0_0_2"/>
<dbReference type="OrthoDB" id="51507at2157"/>
<dbReference type="Proteomes" id="UP000008136">
    <property type="component" value="Chromosome"/>
</dbReference>
<dbReference type="InterPro" id="IPR002577">
    <property type="entry name" value="HTH_HxlR"/>
</dbReference>
<dbReference type="SUPFAM" id="SSF46785">
    <property type="entry name" value="Winged helix' DNA-binding domain"/>
    <property type="match status" value="1"/>
</dbReference>
<sequence>MKEPTDYLVRKISKKPNLTILLALKSGSKKWSDLEKLLNKKYVYQGLKELLNLGLIEVVITHDTPTGSKAYQLTPLGKKIVQHIEEIEKEFGEYHSQTPPKDPEKFIGEVIGGEGLD</sequence>
<evidence type="ECO:0000259" key="1">
    <source>
        <dbReference type="Pfam" id="PF01638"/>
    </source>
</evidence>
<dbReference type="KEGG" id="ave:Arcve_1890"/>
<organism evidence="2 3">
    <name type="scientific">Archaeoglobus veneficus (strain DSM 11195 / SNP6)</name>
    <dbReference type="NCBI Taxonomy" id="693661"/>
    <lineage>
        <taxon>Archaea</taxon>
        <taxon>Methanobacteriati</taxon>
        <taxon>Methanobacteriota</taxon>
        <taxon>Archaeoglobi</taxon>
        <taxon>Archaeoglobales</taxon>
        <taxon>Archaeoglobaceae</taxon>
        <taxon>Archaeoglobus</taxon>
    </lineage>
</organism>
<dbReference type="GeneID" id="10395021"/>
<protein>
    <recommendedName>
        <fullName evidence="1">HTH hxlR-type domain-containing protein</fullName>
    </recommendedName>
</protein>
<reference evidence="2 3" key="1">
    <citation type="submission" date="2011-03" db="EMBL/GenBank/DDBJ databases">
        <title>The complete genome of Archaeoglobus veneficus SNP6.</title>
        <authorList>
            <consortium name="US DOE Joint Genome Institute (JGI-PGF)"/>
            <person name="Lucas S."/>
            <person name="Copeland A."/>
            <person name="Lapidus A."/>
            <person name="Bruce D."/>
            <person name="Goodwin L."/>
            <person name="Pitluck S."/>
            <person name="Kyrpides N."/>
            <person name="Mavromatis K."/>
            <person name="Pagani I."/>
            <person name="Ivanova N."/>
            <person name="Mikhailova N."/>
            <person name="Lu M."/>
            <person name="Detter J.C."/>
            <person name="Tapia R."/>
            <person name="Han C."/>
            <person name="Land M."/>
            <person name="Hauser L."/>
            <person name="Markowitz V."/>
            <person name="Cheng J.-F."/>
            <person name="Hugenholtz P."/>
            <person name="Woyke T."/>
            <person name="Wu D."/>
            <person name="Spring S."/>
            <person name="Brambilla E."/>
            <person name="Klenk H.-P."/>
            <person name="Eisen J.A."/>
        </authorList>
    </citation>
    <scope>NUCLEOTIDE SEQUENCE [LARGE SCALE GENOMIC DNA]</scope>
    <source>
        <strain>SNP6</strain>
    </source>
</reference>
<evidence type="ECO:0000313" key="2">
    <source>
        <dbReference type="EMBL" id="AEA47883.1"/>
    </source>
</evidence>
<dbReference type="Gene3D" id="1.10.10.10">
    <property type="entry name" value="Winged helix-like DNA-binding domain superfamily/Winged helix DNA-binding domain"/>
    <property type="match status" value="1"/>
</dbReference>
<keyword evidence="3" id="KW-1185">Reference proteome</keyword>
<proteinExistence type="predicted"/>
<dbReference type="AlphaFoldDB" id="F2KRE9"/>
<dbReference type="InterPro" id="IPR036388">
    <property type="entry name" value="WH-like_DNA-bd_sf"/>
</dbReference>
<dbReference type="STRING" id="693661.Arcve_1890"/>
<dbReference type="RefSeq" id="WP_013684539.1">
    <property type="nucleotide sequence ID" value="NC_015320.1"/>
</dbReference>
<dbReference type="EMBL" id="CP002588">
    <property type="protein sequence ID" value="AEA47883.1"/>
    <property type="molecule type" value="Genomic_DNA"/>
</dbReference>
<dbReference type="Pfam" id="PF01638">
    <property type="entry name" value="HxlR"/>
    <property type="match status" value="1"/>
</dbReference>
<dbReference type="InterPro" id="IPR036390">
    <property type="entry name" value="WH_DNA-bd_sf"/>
</dbReference>
<accession>F2KRE9</accession>